<comment type="caution">
    <text evidence="2">The sequence shown here is derived from an EMBL/GenBank/DDBJ whole genome shotgun (WGS) entry which is preliminary data.</text>
</comment>
<dbReference type="HOGENOM" id="CLU_163277_0_0_9"/>
<reference evidence="2" key="1">
    <citation type="submission" date="2007-11" db="EMBL/GenBank/DDBJ databases">
        <authorList>
            <person name="Fulton L."/>
            <person name="Clifton S."/>
            <person name="Fulton B."/>
            <person name="Xu J."/>
            <person name="Minx P."/>
            <person name="Pepin K.H."/>
            <person name="Johnson M."/>
            <person name="Thiruvilangam P."/>
            <person name="Bhonagiri V."/>
            <person name="Nash W.E."/>
            <person name="Mardis E.R."/>
            <person name="Wilson R.K."/>
        </authorList>
    </citation>
    <scope>NUCLEOTIDE SEQUENCE [LARGE SCALE GENOMIC DNA]</scope>
    <source>
        <strain evidence="2">DSM 14662</strain>
    </source>
</reference>
<dbReference type="PANTHER" id="PTHR36121:SF1">
    <property type="entry name" value="PROTEIN SXY"/>
    <property type="match status" value="1"/>
</dbReference>
<dbReference type="AlphaFoldDB" id="B0MI89"/>
<dbReference type="Gene3D" id="1.10.150.20">
    <property type="entry name" value="5' to 3' exonuclease, C-terminal subdomain"/>
    <property type="match status" value="1"/>
</dbReference>
<evidence type="ECO:0000313" key="3">
    <source>
        <dbReference type="Proteomes" id="UP000004935"/>
    </source>
</evidence>
<dbReference type="PANTHER" id="PTHR36121">
    <property type="entry name" value="PROTEIN SXY"/>
    <property type="match status" value="1"/>
</dbReference>
<dbReference type="eggNOG" id="COG3743">
    <property type="taxonomic scope" value="Bacteria"/>
</dbReference>
<gene>
    <name evidence="2" type="ORF">ANACAC_03343</name>
</gene>
<evidence type="ECO:0000259" key="1">
    <source>
        <dbReference type="Pfam" id="PF04994"/>
    </source>
</evidence>
<dbReference type="STRING" id="411490.ANACAC_03343"/>
<evidence type="ECO:0000313" key="2">
    <source>
        <dbReference type="EMBL" id="EDR96013.1"/>
    </source>
</evidence>
<proteinExistence type="predicted"/>
<dbReference type="Pfam" id="PF04994">
    <property type="entry name" value="TfoX_C"/>
    <property type="match status" value="1"/>
</dbReference>
<keyword evidence="3" id="KW-1185">Reference proteome</keyword>
<sequence>MRSVSREGVIMGELKDLENIGAKTEDQLNQAGIYTKEQLIKAGSKEAWLKIRAFDESACLHLLWGLEGAVEGIKKKDLSPEVRKDLKDFFDDINQ</sequence>
<dbReference type="EMBL" id="ABAX03000037">
    <property type="protein sequence ID" value="EDR96013.1"/>
    <property type="molecule type" value="Genomic_DNA"/>
</dbReference>
<protein>
    <submittedName>
        <fullName evidence="2">TfoX C-terminal domain protein</fullName>
    </submittedName>
</protein>
<feature type="domain" description="TfoX C-terminal" evidence="1">
    <location>
        <begin position="13"/>
        <end position="88"/>
    </location>
</feature>
<accession>B0MI89</accession>
<reference evidence="2" key="2">
    <citation type="submission" date="2013-11" db="EMBL/GenBank/DDBJ databases">
        <title>Draft genome sequence of Anaerostipes caccae (DSM 14662).</title>
        <authorList>
            <person name="Sudarsanam P."/>
            <person name="Ley R."/>
            <person name="Guruge J."/>
            <person name="Turnbaugh P.J."/>
            <person name="Mahowald M."/>
            <person name="Liep D."/>
            <person name="Gordon J."/>
        </authorList>
    </citation>
    <scope>NUCLEOTIDE SEQUENCE</scope>
    <source>
        <strain evidence="2">DSM 14662</strain>
    </source>
</reference>
<dbReference type="Proteomes" id="UP000004935">
    <property type="component" value="Unassembled WGS sequence"/>
</dbReference>
<dbReference type="InterPro" id="IPR047525">
    <property type="entry name" value="TfoX-like"/>
</dbReference>
<organism evidence="2 3">
    <name type="scientific">Anaerostipes caccae (strain DSM 14662 / CCUG 47493 / JCM 13470 / NCIMB 13811 / L1-92)</name>
    <dbReference type="NCBI Taxonomy" id="411490"/>
    <lineage>
        <taxon>Bacteria</taxon>
        <taxon>Bacillati</taxon>
        <taxon>Bacillota</taxon>
        <taxon>Clostridia</taxon>
        <taxon>Lachnospirales</taxon>
        <taxon>Lachnospiraceae</taxon>
        <taxon>Anaerostipes</taxon>
    </lineage>
</organism>
<name>B0MI89_ANACD</name>
<dbReference type="InterPro" id="IPR007077">
    <property type="entry name" value="TfoX_C"/>
</dbReference>